<accession>A0AAV7LJW4</accession>
<sequence length="114" mass="12972">MPVRQLGRIYIKTDRLGGSEVCPRDHCIRVVVGVREELRRGLPRIEASLSALEAAFQAEHMAQARRLIAMYLKAQELRDITHWCAAMLKWGQAETMVLTQEDAHGMRKYPIAAD</sequence>
<dbReference type="AlphaFoldDB" id="A0AAV7LJW4"/>
<organism evidence="1 2">
    <name type="scientific">Pleurodeles waltl</name>
    <name type="common">Iberian ribbed newt</name>
    <dbReference type="NCBI Taxonomy" id="8319"/>
    <lineage>
        <taxon>Eukaryota</taxon>
        <taxon>Metazoa</taxon>
        <taxon>Chordata</taxon>
        <taxon>Craniata</taxon>
        <taxon>Vertebrata</taxon>
        <taxon>Euteleostomi</taxon>
        <taxon>Amphibia</taxon>
        <taxon>Batrachia</taxon>
        <taxon>Caudata</taxon>
        <taxon>Salamandroidea</taxon>
        <taxon>Salamandridae</taxon>
        <taxon>Pleurodelinae</taxon>
        <taxon>Pleurodeles</taxon>
    </lineage>
</organism>
<dbReference type="Proteomes" id="UP001066276">
    <property type="component" value="Chromosome 11"/>
</dbReference>
<evidence type="ECO:0000313" key="2">
    <source>
        <dbReference type="Proteomes" id="UP001066276"/>
    </source>
</evidence>
<keyword evidence="2" id="KW-1185">Reference proteome</keyword>
<evidence type="ECO:0000313" key="1">
    <source>
        <dbReference type="EMBL" id="KAJ1091860.1"/>
    </source>
</evidence>
<dbReference type="EMBL" id="JANPWB010000015">
    <property type="protein sequence ID" value="KAJ1091860.1"/>
    <property type="molecule type" value="Genomic_DNA"/>
</dbReference>
<protein>
    <submittedName>
        <fullName evidence="1">Uncharacterized protein</fullName>
    </submittedName>
</protein>
<name>A0AAV7LJW4_PLEWA</name>
<reference evidence="1" key="1">
    <citation type="journal article" date="2022" name="bioRxiv">
        <title>Sequencing and chromosome-scale assembly of the giantPleurodeles waltlgenome.</title>
        <authorList>
            <person name="Brown T."/>
            <person name="Elewa A."/>
            <person name="Iarovenko S."/>
            <person name="Subramanian E."/>
            <person name="Araus A.J."/>
            <person name="Petzold A."/>
            <person name="Susuki M."/>
            <person name="Suzuki K.-i.T."/>
            <person name="Hayashi T."/>
            <person name="Toyoda A."/>
            <person name="Oliveira C."/>
            <person name="Osipova E."/>
            <person name="Leigh N.D."/>
            <person name="Simon A."/>
            <person name="Yun M.H."/>
        </authorList>
    </citation>
    <scope>NUCLEOTIDE SEQUENCE</scope>
    <source>
        <strain evidence="1">20211129_DDA</strain>
        <tissue evidence="1">Liver</tissue>
    </source>
</reference>
<comment type="caution">
    <text evidence="1">The sequence shown here is derived from an EMBL/GenBank/DDBJ whole genome shotgun (WGS) entry which is preliminary data.</text>
</comment>
<gene>
    <name evidence="1" type="ORF">NDU88_004975</name>
</gene>
<proteinExistence type="predicted"/>